<dbReference type="InterPro" id="IPR035363">
    <property type="entry name" value="LBP_M"/>
</dbReference>
<feature type="domain" description="Lacto-N-biose phosphorylase central" evidence="1">
    <location>
        <begin position="9"/>
        <end position="66"/>
    </location>
</feature>
<sequence>MLVCHTAWSGGFIGVGEPTAHESQGRRFFQLADVLGVEKDIGYSLSTDKYNKLYEETQFIVEDQTEH</sequence>
<dbReference type="InterPro" id="IPR029062">
    <property type="entry name" value="Class_I_gatase-like"/>
</dbReference>
<gene>
    <name evidence="2" type="ORF">J2S74_001481</name>
</gene>
<evidence type="ECO:0000313" key="2">
    <source>
        <dbReference type="EMBL" id="MDQ0254108.1"/>
    </source>
</evidence>
<dbReference type="Gene3D" id="3.40.50.880">
    <property type="match status" value="1"/>
</dbReference>
<protein>
    <recommendedName>
        <fullName evidence="1">Lacto-N-biose phosphorylase central domain-containing protein</fullName>
    </recommendedName>
</protein>
<comment type="caution">
    <text evidence="2">The sequence shown here is derived from an EMBL/GenBank/DDBJ whole genome shotgun (WGS) entry which is preliminary data.</text>
</comment>
<keyword evidence="3" id="KW-1185">Reference proteome</keyword>
<dbReference type="Pfam" id="PF17385">
    <property type="entry name" value="LBP_M"/>
    <property type="match status" value="1"/>
</dbReference>
<dbReference type="Proteomes" id="UP001230005">
    <property type="component" value="Unassembled WGS sequence"/>
</dbReference>
<proteinExistence type="predicted"/>
<dbReference type="EMBL" id="JAUSUG010000004">
    <property type="protein sequence ID" value="MDQ0254108.1"/>
    <property type="molecule type" value="Genomic_DNA"/>
</dbReference>
<reference evidence="2 3" key="1">
    <citation type="submission" date="2023-07" db="EMBL/GenBank/DDBJ databases">
        <title>Genomic Encyclopedia of Type Strains, Phase IV (KMG-IV): sequencing the most valuable type-strain genomes for metagenomic binning, comparative biology and taxonomic classification.</title>
        <authorList>
            <person name="Goeker M."/>
        </authorList>
    </citation>
    <scope>NUCLEOTIDE SEQUENCE [LARGE SCALE GENOMIC DNA]</scope>
    <source>
        <strain evidence="2 3">DSM 9768</strain>
    </source>
</reference>
<evidence type="ECO:0000313" key="3">
    <source>
        <dbReference type="Proteomes" id="UP001230005"/>
    </source>
</evidence>
<evidence type="ECO:0000259" key="1">
    <source>
        <dbReference type="Pfam" id="PF17385"/>
    </source>
</evidence>
<organism evidence="2 3">
    <name type="scientific">Evansella vedderi</name>
    <dbReference type="NCBI Taxonomy" id="38282"/>
    <lineage>
        <taxon>Bacteria</taxon>
        <taxon>Bacillati</taxon>
        <taxon>Bacillota</taxon>
        <taxon>Bacilli</taxon>
        <taxon>Bacillales</taxon>
        <taxon>Bacillaceae</taxon>
        <taxon>Evansella</taxon>
    </lineage>
</organism>
<accession>A0ABT9ZUH5</accession>
<name>A0ABT9ZUH5_9BACI</name>